<dbReference type="Proteomes" id="UP000246085">
    <property type="component" value="Chromosome BRAD3257"/>
</dbReference>
<gene>
    <name evidence="1" type="ORF">BRAD3257_0520</name>
</gene>
<dbReference type="EMBL" id="LS398110">
    <property type="protein sequence ID" value="SPP91685.1"/>
    <property type="molecule type" value="Genomic_DNA"/>
</dbReference>
<sequence>MSIGCRLWPLAEQGAAIVVSAIAARPDARCAHFDRRLPKAGLALSLRVGIRREYNRCRGL</sequence>
<protein>
    <submittedName>
        <fullName evidence="1">Uncharacterized protein</fullName>
    </submittedName>
</protein>
<dbReference type="AlphaFoldDB" id="A0A2U3PRA6"/>
<reference evidence="1 2" key="1">
    <citation type="submission" date="2018-03" db="EMBL/GenBank/DDBJ databases">
        <authorList>
            <person name="Gully D."/>
        </authorList>
    </citation>
    <scope>NUCLEOTIDE SEQUENCE [LARGE SCALE GENOMIC DNA]</scope>
    <source>
        <strain evidence="1">ORS3257</strain>
    </source>
</reference>
<evidence type="ECO:0000313" key="1">
    <source>
        <dbReference type="EMBL" id="SPP91685.1"/>
    </source>
</evidence>
<organism evidence="1 2">
    <name type="scientific">Bradyrhizobium vignae</name>
    <dbReference type="NCBI Taxonomy" id="1549949"/>
    <lineage>
        <taxon>Bacteria</taxon>
        <taxon>Pseudomonadati</taxon>
        <taxon>Pseudomonadota</taxon>
        <taxon>Alphaproteobacteria</taxon>
        <taxon>Hyphomicrobiales</taxon>
        <taxon>Nitrobacteraceae</taxon>
        <taxon>Bradyrhizobium</taxon>
    </lineage>
</organism>
<proteinExistence type="predicted"/>
<evidence type="ECO:0000313" key="2">
    <source>
        <dbReference type="Proteomes" id="UP000246085"/>
    </source>
</evidence>
<accession>A0A2U3PRA6</accession>
<dbReference type="KEGG" id="bvz:BRAD3257_0520"/>
<name>A0A2U3PRA6_9BRAD</name>